<dbReference type="AlphaFoldDB" id="A0A4C1V4X7"/>
<dbReference type="Proteomes" id="UP000299102">
    <property type="component" value="Unassembled WGS sequence"/>
</dbReference>
<accession>A0A4C1V4X7</accession>
<keyword evidence="2" id="KW-1185">Reference proteome</keyword>
<protein>
    <submittedName>
        <fullName evidence="1">Uncharacterized protein</fullName>
    </submittedName>
</protein>
<name>A0A4C1V4X7_EUMVA</name>
<proteinExistence type="predicted"/>
<dbReference type="EMBL" id="BGZK01000275">
    <property type="protein sequence ID" value="GBP33560.1"/>
    <property type="molecule type" value="Genomic_DNA"/>
</dbReference>
<evidence type="ECO:0000313" key="1">
    <source>
        <dbReference type="EMBL" id="GBP33560.1"/>
    </source>
</evidence>
<sequence>MTRRAAPPKKTRAHRTRSGRGRAVCSGLLQPWLNTAELRGDMWCRLISIDSLGPKSSTLTQCVFTLAQYFENEHWIFLITEIGIGNAI</sequence>
<organism evidence="1 2">
    <name type="scientific">Eumeta variegata</name>
    <name type="common">Bagworm moth</name>
    <name type="synonym">Eumeta japonica</name>
    <dbReference type="NCBI Taxonomy" id="151549"/>
    <lineage>
        <taxon>Eukaryota</taxon>
        <taxon>Metazoa</taxon>
        <taxon>Ecdysozoa</taxon>
        <taxon>Arthropoda</taxon>
        <taxon>Hexapoda</taxon>
        <taxon>Insecta</taxon>
        <taxon>Pterygota</taxon>
        <taxon>Neoptera</taxon>
        <taxon>Endopterygota</taxon>
        <taxon>Lepidoptera</taxon>
        <taxon>Glossata</taxon>
        <taxon>Ditrysia</taxon>
        <taxon>Tineoidea</taxon>
        <taxon>Psychidae</taxon>
        <taxon>Oiketicinae</taxon>
        <taxon>Eumeta</taxon>
    </lineage>
</organism>
<gene>
    <name evidence="1" type="ORF">EVAR_28715_1</name>
</gene>
<evidence type="ECO:0000313" key="2">
    <source>
        <dbReference type="Proteomes" id="UP000299102"/>
    </source>
</evidence>
<reference evidence="1 2" key="1">
    <citation type="journal article" date="2019" name="Commun. Biol.">
        <title>The bagworm genome reveals a unique fibroin gene that provides high tensile strength.</title>
        <authorList>
            <person name="Kono N."/>
            <person name="Nakamura H."/>
            <person name="Ohtoshi R."/>
            <person name="Tomita M."/>
            <person name="Numata K."/>
            <person name="Arakawa K."/>
        </authorList>
    </citation>
    <scope>NUCLEOTIDE SEQUENCE [LARGE SCALE GENOMIC DNA]</scope>
</reference>
<comment type="caution">
    <text evidence="1">The sequence shown here is derived from an EMBL/GenBank/DDBJ whole genome shotgun (WGS) entry which is preliminary data.</text>
</comment>